<proteinExistence type="predicted"/>
<feature type="region of interest" description="Disordered" evidence="1">
    <location>
        <begin position="69"/>
        <end position="102"/>
    </location>
</feature>
<evidence type="ECO:0000256" key="1">
    <source>
        <dbReference type="SAM" id="MobiDB-lite"/>
    </source>
</evidence>
<gene>
    <name evidence="2" type="ORF">PIB30_047011</name>
</gene>
<accession>A0ABU6YIC9</accession>
<sequence length="151" mass="17216">MEELEPQLPSQEGRERGDGAGQRQGRRRCHQRVVRDRDRERESDATVVFRSSAVVELYQRDAQKLPLLSPVMTERKKRGRSEIRERERVRRGREGRKMKVGVPSPLQPRIAAASSHGSAVAVVDESLLKLLLWLPCPKGDLDFTLFNLGCM</sequence>
<comment type="caution">
    <text evidence="2">The sequence shown here is derived from an EMBL/GenBank/DDBJ whole genome shotgun (WGS) entry which is preliminary data.</text>
</comment>
<organism evidence="2 3">
    <name type="scientific">Stylosanthes scabra</name>
    <dbReference type="NCBI Taxonomy" id="79078"/>
    <lineage>
        <taxon>Eukaryota</taxon>
        <taxon>Viridiplantae</taxon>
        <taxon>Streptophyta</taxon>
        <taxon>Embryophyta</taxon>
        <taxon>Tracheophyta</taxon>
        <taxon>Spermatophyta</taxon>
        <taxon>Magnoliopsida</taxon>
        <taxon>eudicotyledons</taxon>
        <taxon>Gunneridae</taxon>
        <taxon>Pentapetalae</taxon>
        <taxon>rosids</taxon>
        <taxon>fabids</taxon>
        <taxon>Fabales</taxon>
        <taxon>Fabaceae</taxon>
        <taxon>Papilionoideae</taxon>
        <taxon>50 kb inversion clade</taxon>
        <taxon>dalbergioids sensu lato</taxon>
        <taxon>Dalbergieae</taxon>
        <taxon>Pterocarpus clade</taxon>
        <taxon>Stylosanthes</taxon>
    </lineage>
</organism>
<feature type="region of interest" description="Disordered" evidence="1">
    <location>
        <begin position="1"/>
        <end position="44"/>
    </location>
</feature>
<feature type="compositionally biased region" description="Basic residues" evidence="1">
    <location>
        <begin position="89"/>
        <end position="99"/>
    </location>
</feature>
<evidence type="ECO:0000313" key="2">
    <source>
        <dbReference type="EMBL" id="MED6208623.1"/>
    </source>
</evidence>
<keyword evidence="3" id="KW-1185">Reference proteome</keyword>
<protein>
    <submittedName>
        <fullName evidence="2">Uncharacterized protein</fullName>
    </submittedName>
</protein>
<feature type="compositionally biased region" description="Basic and acidic residues" evidence="1">
    <location>
        <begin position="33"/>
        <end position="44"/>
    </location>
</feature>
<dbReference type="EMBL" id="JASCZI010241953">
    <property type="protein sequence ID" value="MED6208623.1"/>
    <property type="molecule type" value="Genomic_DNA"/>
</dbReference>
<reference evidence="2 3" key="1">
    <citation type="journal article" date="2023" name="Plants (Basel)">
        <title>Bridging the Gap: Combining Genomics and Transcriptomics Approaches to Understand Stylosanthes scabra, an Orphan Legume from the Brazilian Caatinga.</title>
        <authorList>
            <person name="Ferreira-Neto J.R.C."/>
            <person name="da Silva M.D."/>
            <person name="Binneck E."/>
            <person name="de Melo N.F."/>
            <person name="da Silva R.H."/>
            <person name="de Melo A.L.T.M."/>
            <person name="Pandolfi V."/>
            <person name="Bustamante F.O."/>
            <person name="Brasileiro-Vidal A.C."/>
            <person name="Benko-Iseppon A.M."/>
        </authorList>
    </citation>
    <scope>NUCLEOTIDE SEQUENCE [LARGE SCALE GENOMIC DNA]</scope>
    <source>
        <tissue evidence="2">Leaves</tissue>
    </source>
</reference>
<name>A0ABU6YIC9_9FABA</name>
<dbReference type="Proteomes" id="UP001341840">
    <property type="component" value="Unassembled WGS sequence"/>
</dbReference>
<evidence type="ECO:0000313" key="3">
    <source>
        <dbReference type="Proteomes" id="UP001341840"/>
    </source>
</evidence>